<dbReference type="Gene3D" id="3.60.10.10">
    <property type="entry name" value="Endonuclease/exonuclease/phosphatase"/>
    <property type="match status" value="1"/>
</dbReference>
<dbReference type="AlphaFoldDB" id="A0AA39RL60"/>
<reference evidence="1" key="2">
    <citation type="submission" date="2023-06" db="EMBL/GenBank/DDBJ databases">
        <authorList>
            <person name="Swenson N.G."/>
            <person name="Wegrzyn J.L."/>
            <person name="Mcevoy S.L."/>
        </authorList>
    </citation>
    <scope>NUCLEOTIDE SEQUENCE</scope>
    <source>
        <strain evidence="1">NS2018</strain>
        <tissue evidence="1">Leaf</tissue>
    </source>
</reference>
<dbReference type="InterPro" id="IPR036691">
    <property type="entry name" value="Endo/exonu/phosph_ase_sf"/>
</dbReference>
<evidence type="ECO:0000313" key="2">
    <source>
        <dbReference type="Proteomes" id="UP001168877"/>
    </source>
</evidence>
<reference evidence="1" key="1">
    <citation type="journal article" date="2022" name="Plant J.">
        <title>Strategies of tolerance reflected in two North American maple genomes.</title>
        <authorList>
            <person name="McEvoy S.L."/>
            <person name="Sezen U.U."/>
            <person name="Trouern-Trend A."/>
            <person name="McMahon S.M."/>
            <person name="Schaberg P.G."/>
            <person name="Yang J."/>
            <person name="Wegrzyn J.L."/>
            <person name="Swenson N.G."/>
        </authorList>
    </citation>
    <scope>NUCLEOTIDE SEQUENCE</scope>
    <source>
        <strain evidence="1">NS2018</strain>
    </source>
</reference>
<sequence>MHTWTLLRRLRDVDNLPWVCGGDFNELLSTTEKLGGSEKTIRDIIRFRQVVDDCGLIDLGFSRPKFTWNNRREGCANVQERLDRILATTSWKNIFRHAVRRASKRFQFETCWLREGDIDNVVSGVWEEGSPSLSTEDLTVKLGRCANRLSDWSQTRFGNTRKKIEEKSRIIESLYRRSRENNVMRHIQSLEREVEGLIESDELYWKQRSRADWLSAGDRNTKYFHHRALARKKKNYIPFLLDNYGIQHESIEGMATMILDYFSNIFASSNPSADSIRKAIAAIKTRLSEEMKSDLLHEFRPEEIKDALFSLGPTKAPGPDGYHAIFFQKFWHILGPDVSQVCLHVLQGEMSIREFNYTNVVLILKIPNPLTPKDFRPISLCSVVYKIITKVLVNRIKRHFPCIILEQQ</sequence>
<organism evidence="1 2">
    <name type="scientific">Acer saccharum</name>
    <name type="common">Sugar maple</name>
    <dbReference type="NCBI Taxonomy" id="4024"/>
    <lineage>
        <taxon>Eukaryota</taxon>
        <taxon>Viridiplantae</taxon>
        <taxon>Streptophyta</taxon>
        <taxon>Embryophyta</taxon>
        <taxon>Tracheophyta</taxon>
        <taxon>Spermatophyta</taxon>
        <taxon>Magnoliopsida</taxon>
        <taxon>eudicotyledons</taxon>
        <taxon>Gunneridae</taxon>
        <taxon>Pentapetalae</taxon>
        <taxon>rosids</taxon>
        <taxon>malvids</taxon>
        <taxon>Sapindales</taxon>
        <taxon>Sapindaceae</taxon>
        <taxon>Hippocastanoideae</taxon>
        <taxon>Acereae</taxon>
        <taxon>Acer</taxon>
    </lineage>
</organism>
<keyword evidence="2" id="KW-1185">Reference proteome</keyword>
<dbReference type="PANTHER" id="PTHR33710">
    <property type="entry name" value="BNAC02G09200D PROTEIN"/>
    <property type="match status" value="1"/>
</dbReference>
<dbReference type="Proteomes" id="UP001168877">
    <property type="component" value="Unassembled WGS sequence"/>
</dbReference>
<name>A0AA39RL60_ACESA</name>
<evidence type="ECO:0008006" key="3">
    <source>
        <dbReference type="Google" id="ProtNLM"/>
    </source>
</evidence>
<dbReference type="PANTHER" id="PTHR33710:SF77">
    <property type="entry name" value="DNASE I-LIKE SUPERFAMILY PROTEIN"/>
    <property type="match status" value="1"/>
</dbReference>
<dbReference type="EMBL" id="JAUESC010000386">
    <property type="protein sequence ID" value="KAK0576526.1"/>
    <property type="molecule type" value="Genomic_DNA"/>
</dbReference>
<evidence type="ECO:0000313" key="1">
    <source>
        <dbReference type="EMBL" id="KAK0576526.1"/>
    </source>
</evidence>
<comment type="caution">
    <text evidence="1">The sequence shown here is derived from an EMBL/GenBank/DDBJ whole genome shotgun (WGS) entry which is preliminary data.</text>
</comment>
<accession>A0AA39RL60</accession>
<dbReference type="SUPFAM" id="SSF56672">
    <property type="entry name" value="DNA/RNA polymerases"/>
    <property type="match status" value="1"/>
</dbReference>
<dbReference type="InterPro" id="IPR043502">
    <property type="entry name" value="DNA/RNA_pol_sf"/>
</dbReference>
<protein>
    <recommendedName>
        <fullName evidence="3">Reverse transcriptase</fullName>
    </recommendedName>
</protein>
<proteinExistence type="predicted"/>
<dbReference type="SUPFAM" id="SSF56219">
    <property type="entry name" value="DNase I-like"/>
    <property type="match status" value="1"/>
</dbReference>
<gene>
    <name evidence="1" type="ORF">LWI29_019063</name>
</gene>